<keyword evidence="3" id="KW-0520">NAD</keyword>
<dbReference type="GO" id="GO:0050661">
    <property type="term" value="F:NADP binding"/>
    <property type="evidence" value="ECO:0007669"/>
    <property type="project" value="InterPro"/>
</dbReference>
<evidence type="ECO:0000259" key="5">
    <source>
        <dbReference type="Pfam" id="PF03446"/>
    </source>
</evidence>
<feature type="domain" description="6-phosphogluconate dehydrogenase NADP-binding" evidence="5">
    <location>
        <begin position="3"/>
        <end position="162"/>
    </location>
</feature>
<dbReference type="AlphaFoldDB" id="A0A926D057"/>
<dbReference type="Gene3D" id="1.10.1040.10">
    <property type="entry name" value="N-(1-d-carboxylethyl)-l-norvaline Dehydrogenase, domain 2"/>
    <property type="match status" value="1"/>
</dbReference>
<evidence type="ECO:0000256" key="4">
    <source>
        <dbReference type="PIRSR" id="PIRSR000103-1"/>
    </source>
</evidence>
<dbReference type="EMBL" id="JACRSO010000003">
    <property type="protein sequence ID" value="MBC8529328.1"/>
    <property type="molecule type" value="Genomic_DNA"/>
</dbReference>
<comment type="caution">
    <text evidence="7">The sequence shown here is derived from an EMBL/GenBank/DDBJ whole genome shotgun (WGS) entry which is preliminary data.</text>
</comment>
<keyword evidence="8" id="KW-1185">Reference proteome</keyword>
<comment type="similarity">
    <text evidence="1">Belongs to the HIBADH-related family.</text>
</comment>
<keyword evidence="2 7" id="KW-0560">Oxidoreductase</keyword>
<feature type="domain" description="3-hydroxyisobutyrate dehydrogenase-like NAD-binding" evidence="6">
    <location>
        <begin position="165"/>
        <end position="285"/>
    </location>
</feature>
<feature type="active site" evidence="4">
    <location>
        <position position="171"/>
    </location>
</feature>
<dbReference type="GO" id="GO:0046487">
    <property type="term" value="P:glyoxylate metabolic process"/>
    <property type="evidence" value="ECO:0007669"/>
    <property type="project" value="InterPro"/>
</dbReference>
<reference evidence="7" key="1">
    <citation type="submission" date="2020-08" db="EMBL/GenBank/DDBJ databases">
        <title>Genome public.</title>
        <authorList>
            <person name="Liu C."/>
            <person name="Sun Q."/>
        </authorList>
    </citation>
    <scope>NUCLEOTIDE SEQUENCE</scope>
    <source>
        <strain evidence="7">NSJ-44</strain>
    </source>
</reference>
<dbReference type="PANTHER" id="PTHR43060:SF3">
    <property type="entry name" value="2-HYDROXY-3-OXOPROPIONATE REDUCTASE"/>
    <property type="match status" value="1"/>
</dbReference>
<dbReference type="Pfam" id="PF03446">
    <property type="entry name" value="NAD_binding_2"/>
    <property type="match status" value="1"/>
</dbReference>
<dbReference type="Proteomes" id="UP000654279">
    <property type="component" value="Unassembled WGS sequence"/>
</dbReference>
<evidence type="ECO:0000313" key="8">
    <source>
        <dbReference type="Proteomes" id="UP000654279"/>
    </source>
</evidence>
<dbReference type="PIRSF" id="PIRSF000103">
    <property type="entry name" value="HIBADH"/>
    <property type="match status" value="1"/>
</dbReference>
<gene>
    <name evidence="7" type="primary">garR</name>
    <name evidence="7" type="ORF">H8699_07800</name>
</gene>
<dbReference type="InterPro" id="IPR013328">
    <property type="entry name" value="6PGD_dom2"/>
</dbReference>
<dbReference type="GO" id="GO:0008679">
    <property type="term" value="F:2-hydroxy-3-oxopropionate reductase activity"/>
    <property type="evidence" value="ECO:0007669"/>
    <property type="project" value="UniProtKB-EC"/>
</dbReference>
<dbReference type="InterPro" id="IPR015815">
    <property type="entry name" value="HIBADH-related"/>
</dbReference>
<protein>
    <submittedName>
        <fullName evidence="7">2-hydroxy-3-oxopropionate reductase</fullName>
        <ecNumber evidence="7">1.1.1.60</ecNumber>
    </submittedName>
</protein>
<evidence type="ECO:0000259" key="6">
    <source>
        <dbReference type="Pfam" id="PF14833"/>
    </source>
</evidence>
<dbReference type="InterPro" id="IPR006115">
    <property type="entry name" value="6PGDH_NADP-bd"/>
</dbReference>
<dbReference type="Gene3D" id="3.40.50.720">
    <property type="entry name" value="NAD(P)-binding Rossmann-like Domain"/>
    <property type="match status" value="1"/>
</dbReference>
<accession>A0A926D057</accession>
<evidence type="ECO:0000256" key="1">
    <source>
        <dbReference type="ARBA" id="ARBA00009080"/>
    </source>
</evidence>
<dbReference type="SUPFAM" id="SSF48179">
    <property type="entry name" value="6-phosphogluconate dehydrogenase C-terminal domain-like"/>
    <property type="match status" value="1"/>
</dbReference>
<proteinExistence type="inferred from homology"/>
<dbReference type="GO" id="GO:0051287">
    <property type="term" value="F:NAD binding"/>
    <property type="evidence" value="ECO:0007669"/>
    <property type="project" value="InterPro"/>
</dbReference>
<dbReference type="NCBIfam" id="TIGR01505">
    <property type="entry name" value="tartro_sem_red"/>
    <property type="match status" value="1"/>
</dbReference>
<dbReference type="NCBIfam" id="NF008592">
    <property type="entry name" value="PRK11559.1"/>
    <property type="match status" value="1"/>
</dbReference>
<dbReference type="InterPro" id="IPR029154">
    <property type="entry name" value="HIBADH-like_NADP-bd"/>
</dbReference>
<evidence type="ECO:0000313" key="7">
    <source>
        <dbReference type="EMBL" id="MBC8529328.1"/>
    </source>
</evidence>
<dbReference type="PANTHER" id="PTHR43060">
    <property type="entry name" value="3-HYDROXYISOBUTYRATE DEHYDROGENASE-LIKE 1, MITOCHONDRIAL-RELATED"/>
    <property type="match status" value="1"/>
</dbReference>
<name>A0A926D057_9FIRM</name>
<dbReference type="InterPro" id="IPR002204">
    <property type="entry name" value="3-OH-isobutyrate_DH-rel_CS"/>
</dbReference>
<evidence type="ECO:0000256" key="3">
    <source>
        <dbReference type="ARBA" id="ARBA00023027"/>
    </source>
</evidence>
<dbReference type="EC" id="1.1.1.60" evidence="7"/>
<dbReference type="RefSeq" id="WP_283244179.1">
    <property type="nucleotide sequence ID" value="NZ_JACRSO010000003.1"/>
</dbReference>
<sequence>MQTIGFIGLGIMGKPMAANLLGAGYPLIVYDIVPEAVAETVAKGAKAAKSPADVARQVDIVVTMLPNSPQVKTVVCGEDGVLSGAKAGLILVDMSSIAPLAAQEIAREAGKKGVVMLDCPVSGGQPKAVDGTLSIMAGGPEEVFEQVKPMLLCMGASAVLVGDVGSGNMTKLANQIIVAGNIAAMSEAMVLASKAGIDAEKVFEAIRGGLAGSTVLDAKMPLILQRNFNPGFRIDLHVKDLGNVVETAQEVEAPIPLTQEVLEMMKHLQAEGKGGQDHGGLVQYYEEKAGVKVQK</sequence>
<dbReference type="SUPFAM" id="SSF51735">
    <property type="entry name" value="NAD(P)-binding Rossmann-fold domains"/>
    <property type="match status" value="1"/>
</dbReference>
<dbReference type="InterPro" id="IPR036291">
    <property type="entry name" value="NAD(P)-bd_dom_sf"/>
</dbReference>
<dbReference type="Pfam" id="PF14833">
    <property type="entry name" value="NAD_binding_11"/>
    <property type="match status" value="1"/>
</dbReference>
<dbReference type="InterPro" id="IPR006398">
    <property type="entry name" value="Tartro_sem_red"/>
</dbReference>
<dbReference type="InterPro" id="IPR008927">
    <property type="entry name" value="6-PGluconate_DH-like_C_sf"/>
</dbReference>
<dbReference type="PROSITE" id="PS00895">
    <property type="entry name" value="3_HYDROXYISOBUT_DH"/>
    <property type="match status" value="1"/>
</dbReference>
<evidence type="ECO:0000256" key="2">
    <source>
        <dbReference type="ARBA" id="ARBA00023002"/>
    </source>
</evidence>
<dbReference type="GO" id="GO:0016054">
    <property type="term" value="P:organic acid catabolic process"/>
    <property type="evidence" value="ECO:0007669"/>
    <property type="project" value="UniProtKB-ARBA"/>
</dbReference>
<organism evidence="7 8">
    <name type="scientific">Luoshenia tenuis</name>
    <dbReference type="NCBI Taxonomy" id="2763654"/>
    <lineage>
        <taxon>Bacteria</taxon>
        <taxon>Bacillati</taxon>
        <taxon>Bacillota</taxon>
        <taxon>Clostridia</taxon>
        <taxon>Christensenellales</taxon>
        <taxon>Christensenellaceae</taxon>
        <taxon>Luoshenia</taxon>
    </lineage>
</organism>